<comment type="caution">
    <text evidence="1">The sequence shown here is derived from an EMBL/GenBank/DDBJ whole genome shotgun (WGS) entry which is preliminary data.</text>
</comment>
<gene>
    <name evidence="1" type="ORF">QJ048_05075</name>
</gene>
<protein>
    <submittedName>
        <fullName evidence="1">DUF2586 family protein</fullName>
    </submittedName>
</protein>
<name>A0ABT6R9B2_9BACT</name>
<dbReference type="RefSeq" id="WP_282333247.1">
    <property type="nucleotide sequence ID" value="NZ_JASBRG010000003.1"/>
</dbReference>
<dbReference type="InterPro" id="IPR019694">
    <property type="entry name" value="Phage_HP1_Orf23"/>
</dbReference>
<keyword evidence="2" id="KW-1185">Reference proteome</keyword>
<dbReference type="EMBL" id="JASBRG010000003">
    <property type="protein sequence ID" value="MDI3319132.1"/>
    <property type="molecule type" value="Genomic_DNA"/>
</dbReference>
<proteinExistence type="predicted"/>
<sequence>MGLPTVNIPRLNGQLNRTQPVNDAVACIVLTGVGNAGGAQLMQPYRIFDTNALIDLGIDETTNPLAFSEIADFYEKTGNGAELNFMLVSDATLLADICDKEKNIASKLIDSTEGRCVIFAANRIPPNGYAVQKQNGLDADVWNAVDNLNELAKSYDNSNTPFVAMLPGIGFSVDHCTELADRNTMSNDYVAISLACSTTNKTVSMGMLCGVIANRQVQRNIARVADGAVTNGAYFPDGTSSTDSKVINVLGSIHDKGYIFLRKIADKAGYFFNDDPTFTKSTGDFTSISWNRVINKSKRICFLTLIEKLMDDIDINTQTGQIEPGLASDWESDVENAIRAAMIRVSGNKVPEISGVKCTVNLDSDINNDIIDCSLQIVRKGQAKTINVNISYAATV</sequence>
<reference evidence="1 2" key="1">
    <citation type="submission" date="2023-05" db="EMBL/GenBank/DDBJ databases">
        <title>Genome sequence of Pinibacter sp. MAH-24.</title>
        <authorList>
            <person name="Huq M.A."/>
        </authorList>
    </citation>
    <scope>NUCLEOTIDE SEQUENCE [LARGE SCALE GENOMIC DNA]</scope>
    <source>
        <strain evidence="1 2">MAH-24</strain>
    </source>
</reference>
<dbReference type="Pfam" id="PF10758">
    <property type="entry name" value="DUF2586"/>
    <property type="match status" value="1"/>
</dbReference>
<accession>A0ABT6R9B2</accession>
<dbReference type="Proteomes" id="UP001226434">
    <property type="component" value="Unassembled WGS sequence"/>
</dbReference>
<evidence type="ECO:0000313" key="2">
    <source>
        <dbReference type="Proteomes" id="UP001226434"/>
    </source>
</evidence>
<evidence type="ECO:0000313" key="1">
    <source>
        <dbReference type="EMBL" id="MDI3319132.1"/>
    </source>
</evidence>
<organism evidence="1 2">
    <name type="scientific">Pinibacter soli</name>
    <dbReference type="NCBI Taxonomy" id="3044211"/>
    <lineage>
        <taxon>Bacteria</taxon>
        <taxon>Pseudomonadati</taxon>
        <taxon>Bacteroidota</taxon>
        <taxon>Chitinophagia</taxon>
        <taxon>Chitinophagales</taxon>
        <taxon>Chitinophagaceae</taxon>
        <taxon>Pinibacter</taxon>
    </lineage>
</organism>